<dbReference type="AlphaFoldDB" id="A0A1I2X354"/>
<organism evidence="2 3">
    <name type="scientific">Algoriphagus hitonicola</name>
    <dbReference type="NCBI Taxonomy" id="435880"/>
    <lineage>
        <taxon>Bacteria</taxon>
        <taxon>Pseudomonadati</taxon>
        <taxon>Bacteroidota</taxon>
        <taxon>Cytophagia</taxon>
        <taxon>Cytophagales</taxon>
        <taxon>Cyclobacteriaceae</taxon>
        <taxon>Algoriphagus</taxon>
    </lineage>
</organism>
<proteinExistence type="predicted"/>
<evidence type="ECO:0000259" key="1">
    <source>
        <dbReference type="Pfam" id="PF02350"/>
    </source>
</evidence>
<dbReference type="RefSeq" id="WP_092793947.1">
    <property type="nucleotide sequence ID" value="NZ_FOPC01000016.1"/>
</dbReference>
<reference evidence="3" key="1">
    <citation type="submission" date="2016-10" db="EMBL/GenBank/DDBJ databases">
        <authorList>
            <person name="Varghese N."/>
            <person name="Submissions S."/>
        </authorList>
    </citation>
    <scope>NUCLEOTIDE SEQUENCE [LARGE SCALE GENOMIC DNA]</scope>
    <source>
        <strain evidence="3">DSM 19315</strain>
    </source>
</reference>
<feature type="domain" description="UDP-N-acetylglucosamine 2-epimerase" evidence="1">
    <location>
        <begin position="22"/>
        <end position="363"/>
    </location>
</feature>
<evidence type="ECO:0000313" key="2">
    <source>
        <dbReference type="EMBL" id="SFH07964.1"/>
    </source>
</evidence>
<keyword evidence="3" id="KW-1185">Reference proteome</keyword>
<dbReference type="InterPro" id="IPR003331">
    <property type="entry name" value="UDP_GlcNAc_Epimerase_2_dom"/>
</dbReference>
<dbReference type="NCBIfam" id="TIGR03568">
    <property type="entry name" value="NeuC_NnaA"/>
    <property type="match status" value="1"/>
</dbReference>
<evidence type="ECO:0000313" key="3">
    <source>
        <dbReference type="Proteomes" id="UP000199642"/>
    </source>
</evidence>
<dbReference type="PANTHER" id="PTHR43174:SF3">
    <property type="entry name" value="UDP-N-ACETYLGLUCOSAMINE 2-EPIMERASE"/>
    <property type="match status" value="1"/>
</dbReference>
<dbReference type="InterPro" id="IPR020004">
    <property type="entry name" value="UDP-GlcNAc_Epase"/>
</dbReference>
<dbReference type="Pfam" id="PF02350">
    <property type="entry name" value="Epimerase_2"/>
    <property type="match status" value="1"/>
</dbReference>
<protein>
    <submittedName>
        <fullName evidence="2">GDP/UDP-N,N'-diacetylbacillosamine 2-epimerase (Hydrolysing)</fullName>
    </submittedName>
</protein>
<name>A0A1I2X354_9BACT</name>
<gene>
    <name evidence="2" type="ORF">SAMN04487988_11610</name>
</gene>
<sequence length="380" mass="42797">MKVFVLIERRADYSRYRPILQRMKEDPFFEIHLVVTGITLLDLHGSDVNYIEEDGFTINAKIPMFEQNGDDSGAEMVRAMSRVLTAVTFELEKAKPDLVLSGFDIGGNFAVTVAAAHMNIPVAHIQGGEVTGSIDEAIRHAMSKFSHIHFPATEDAKERLVRLGENPKDIFVVGCPSIDVLVNTPYLPKEELEREFDLDFSKPFILVIQHPVTTEAMSSIDQIRETLKALKEVNEQTVFLLPNNDAGHSKIIEEIKQSGFKWIPSLPTLKFINLYRNAWVLVGNSSSGIHETPTMKIPAVNIGNRQMGRERAFNVIDTRNDHKEIEKAIKKALYDENFRNNVSVIKNPYGEGDSAAKIIETLKSINLEDVSIQKIFYEGE</sequence>
<dbReference type="EMBL" id="FOPC01000016">
    <property type="protein sequence ID" value="SFH07964.1"/>
    <property type="molecule type" value="Genomic_DNA"/>
</dbReference>
<dbReference type="SUPFAM" id="SSF53756">
    <property type="entry name" value="UDP-Glycosyltransferase/glycogen phosphorylase"/>
    <property type="match status" value="1"/>
</dbReference>
<dbReference type="GO" id="GO:0004553">
    <property type="term" value="F:hydrolase activity, hydrolyzing O-glycosyl compounds"/>
    <property type="evidence" value="ECO:0007669"/>
    <property type="project" value="InterPro"/>
</dbReference>
<dbReference type="InterPro" id="IPR029767">
    <property type="entry name" value="WecB-like"/>
</dbReference>
<dbReference type="Proteomes" id="UP000199642">
    <property type="component" value="Unassembled WGS sequence"/>
</dbReference>
<dbReference type="OrthoDB" id="9803238at2"/>
<dbReference type="PANTHER" id="PTHR43174">
    <property type="entry name" value="UDP-N-ACETYLGLUCOSAMINE 2-EPIMERASE"/>
    <property type="match status" value="1"/>
</dbReference>
<dbReference type="GO" id="GO:0006047">
    <property type="term" value="P:UDP-N-acetylglucosamine metabolic process"/>
    <property type="evidence" value="ECO:0007669"/>
    <property type="project" value="InterPro"/>
</dbReference>
<accession>A0A1I2X354</accession>
<dbReference type="STRING" id="435880.SAMN04487988_11610"/>
<dbReference type="Gene3D" id="3.40.50.2000">
    <property type="entry name" value="Glycogen Phosphorylase B"/>
    <property type="match status" value="2"/>
</dbReference>